<evidence type="ECO:0000259" key="6">
    <source>
        <dbReference type="PROSITE" id="PS01033"/>
    </source>
</evidence>
<sequence>MADPVTTLTSDEVAAIKSSWSAVYDKKKESGVTLFVKLFTENPSFKSQFGYMSGVADGDMKTLPALENHGVKVMDRINEWMGNLTNGAELVKQLKHLGTTHIALKVTEDNFNAMDSVLMYTLQEQGGSAFTPAAKAAWQKAWGVMKSVIVGALKG</sequence>
<reference evidence="7" key="1">
    <citation type="submission" date="2009-10" db="EMBL/GenBank/DDBJ databases">
        <authorList>
            <person name="Freeman R.M.Jr."/>
            <person name="Wu M.M."/>
            <person name="Gerhart J.J."/>
        </authorList>
    </citation>
    <scope>NUCLEOTIDE SEQUENCE</scope>
</reference>
<evidence type="ECO:0000313" key="8">
    <source>
        <dbReference type="Proteomes" id="UP000694865"/>
    </source>
</evidence>
<organism evidence="7">
    <name type="scientific">Saccoglossus kowalevskii</name>
    <name type="common">Acorn worm</name>
    <dbReference type="NCBI Taxonomy" id="10224"/>
    <lineage>
        <taxon>Eukaryota</taxon>
        <taxon>Metazoa</taxon>
        <taxon>Hemichordata</taxon>
        <taxon>Enteropneusta</taxon>
        <taxon>Harrimaniidae</taxon>
        <taxon>Saccoglossus</taxon>
    </lineage>
</organism>
<dbReference type="EMBL" id="GU076057">
    <property type="protein sequence ID" value="ACY92586.1"/>
    <property type="molecule type" value="mRNA"/>
</dbReference>
<proteinExistence type="evidence at transcript level"/>
<dbReference type="PANTHER" id="PTHR46783:SF1">
    <property type="entry name" value="CYTOGLOBIN-1-RELATED"/>
    <property type="match status" value="1"/>
</dbReference>
<keyword evidence="3" id="KW-0479">Metal-binding</keyword>
<dbReference type="GO" id="GO:0005506">
    <property type="term" value="F:iron ion binding"/>
    <property type="evidence" value="ECO:0007669"/>
    <property type="project" value="InterPro"/>
</dbReference>
<keyword evidence="5" id="KW-0561">Oxygen transport</keyword>
<dbReference type="PRINTS" id="PR00188">
    <property type="entry name" value="PLANTGLOBIN"/>
</dbReference>
<comment type="subunit">
    <text evidence="1">Monomer.</text>
</comment>
<dbReference type="GO" id="GO:0019825">
    <property type="term" value="F:oxygen binding"/>
    <property type="evidence" value="ECO:0007669"/>
    <property type="project" value="InterPro"/>
</dbReference>
<dbReference type="InterPro" id="IPR044399">
    <property type="entry name" value="Mb-like_M"/>
</dbReference>
<name>D1LX80_SACKO</name>
<keyword evidence="2 5" id="KW-0349">Heme</keyword>
<evidence type="ECO:0000256" key="4">
    <source>
        <dbReference type="ARBA" id="ARBA00023004"/>
    </source>
</evidence>
<dbReference type="CDD" id="cd01040">
    <property type="entry name" value="Mb-like"/>
    <property type="match status" value="1"/>
</dbReference>
<dbReference type="PANTHER" id="PTHR46783">
    <property type="entry name" value="CYTOGLOBIN"/>
    <property type="match status" value="1"/>
</dbReference>
<dbReference type="InterPro" id="IPR013314">
    <property type="entry name" value="Globin_lamprey/hagfish"/>
</dbReference>
<dbReference type="SMR" id="D1LX80"/>
<dbReference type="InterPro" id="IPR009050">
    <property type="entry name" value="Globin-like_sf"/>
</dbReference>
<dbReference type="PROSITE" id="PS01033">
    <property type="entry name" value="GLOBIN"/>
    <property type="match status" value="1"/>
</dbReference>
<keyword evidence="4" id="KW-0408">Iron</keyword>
<dbReference type="InterPro" id="IPR012292">
    <property type="entry name" value="Globin/Proto"/>
</dbReference>
<keyword evidence="5" id="KW-0813">Transport</keyword>
<protein>
    <submittedName>
        <fullName evidence="7 9 10">Neuroglobin-like protein</fullName>
    </submittedName>
</protein>
<dbReference type="OrthoDB" id="436496at2759"/>
<dbReference type="GO" id="GO:0020037">
    <property type="term" value="F:heme binding"/>
    <property type="evidence" value="ECO:0007669"/>
    <property type="project" value="InterPro"/>
</dbReference>
<dbReference type="GO" id="GO:0005344">
    <property type="term" value="F:oxygen carrier activity"/>
    <property type="evidence" value="ECO:0007669"/>
    <property type="project" value="UniProtKB-KW"/>
</dbReference>
<dbReference type="Gene3D" id="1.10.490.10">
    <property type="entry name" value="Globins"/>
    <property type="match status" value="1"/>
</dbReference>
<comment type="similarity">
    <text evidence="5">Belongs to the globin family.</text>
</comment>
<dbReference type="RefSeq" id="NP_001161601.1">
    <property type="nucleotide sequence ID" value="NM_001168129.1"/>
</dbReference>
<dbReference type="Proteomes" id="UP000694865">
    <property type="component" value="Unplaced"/>
</dbReference>
<gene>
    <name evidence="9 10" type="primary">LOC100313670</name>
</gene>
<evidence type="ECO:0000256" key="1">
    <source>
        <dbReference type="ARBA" id="ARBA00011245"/>
    </source>
</evidence>
<evidence type="ECO:0000256" key="3">
    <source>
        <dbReference type="ARBA" id="ARBA00022723"/>
    </source>
</evidence>
<dbReference type="SUPFAM" id="SSF46458">
    <property type="entry name" value="Globin-like"/>
    <property type="match status" value="1"/>
</dbReference>
<dbReference type="Pfam" id="PF00042">
    <property type="entry name" value="Globin"/>
    <property type="match status" value="1"/>
</dbReference>
<dbReference type="GO" id="GO:0016491">
    <property type="term" value="F:oxidoreductase activity"/>
    <property type="evidence" value="ECO:0007669"/>
    <property type="project" value="UniProtKB-ARBA"/>
</dbReference>
<evidence type="ECO:0000256" key="5">
    <source>
        <dbReference type="RuleBase" id="RU000356"/>
    </source>
</evidence>
<feature type="domain" description="Globin" evidence="6">
    <location>
        <begin position="7"/>
        <end position="154"/>
    </location>
</feature>
<dbReference type="RefSeq" id="XP_006819320.1">
    <property type="nucleotide sequence ID" value="XM_006819257.1"/>
</dbReference>
<dbReference type="KEGG" id="sko:100313670"/>
<dbReference type="AlphaFoldDB" id="D1LX80"/>
<evidence type="ECO:0000313" key="10">
    <source>
        <dbReference type="RefSeq" id="XP_006819320.1"/>
    </source>
</evidence>
<dbReference type="InterPro" id="IPR000971">
    <property type="entry name" value="Globin"/>
</dbReference>
<reference evidence="9 10" key="2">
    <citation type="submission" date="2025-05" db="UniProtKB">
        <authorList>
            <consortium name="RefSeq"/>
        </authorList>
    </citation>
    <scope>IDENTIFICATION</scope>
    <source>
        <tissue evidence="10">Testes</tissue>
    </source>
</reference>
<accession>D1LX80</accession>
<keyword evidence="8" id="KW-1185">Reference proteome</keyword>
<evidence type="ECO:0000313" key="7">
    <source>
        <dbReference type="EMBL" id="ACY92586.1"/>
    </source>
</evidence>
<evidence type="ECO:0000313" key="9">
    <source>
        <dbReference type="RefSeq" id="NP_001161601.1"/>
    </source>
</evidence>
<dbReference type="GeneID" id="100313670"/>
<evidence type="ECO:0000256" key="2">
    <source>
        <dbReference type="ARBA" id="ARBA00022617"/>
    </source>
</evidence>